<organism evidence="2 3">
    <name type="scientific">Caenorhabditis japonica</name>
    <dbReference type="NCBI Taxonomy" id="281687"/>
    <lineage>
        <taxon>Eukaryota</taxon>
        <taxon>Metazoa</taxon>
        <taxon>Ecdysozoa</taxon>
        <taxon>Nematoda</taxon>
        <taxon>Chromadorea</taxon>
        <taxon>Rhabditida</taxon>
        <taxon>Rhabditina</taxon>
        <taxon>Rhabditomorpha</taxon>
        <taxon>Rhabditoidea</taxon>
        <taxon>Rhabditidae</taxon>
        <taxon>Peloderinae</taxon>
        <taxon>Caenorhabditis</taxon>
    </lineage>
</organism>
<feature type="region of interest" description="Disordered" evidence="1">
    <location>
        <begin position="1"/>
        <end position="41"/>
    </location>
</feature>
<protein>
    <submittedName>
        <fullName evidence="2">Uncharacterized protein</fullName>
    </submittedName>
</protein>
<proteinExistence type="predicted"/>
<reference evidence="3" key="1">
    <citation type="submission" date="2010-08" db="EMBL/GenBank/DDBJ databases">
        <authorList>
            <consortium name="Caenorhabditis japonica Sequencing Consortium"/>
            <person name="Wilson R.K."/>
        </authorList>
    </citation>
    <scope>NUCLEOTIDE SEQUENCE [LARGE SCALE GENOMIC DNA]</scope>
    <source>
        <strain evidence="3">DF5081</strain>
    </source>
</reference>
<reference evidence="2" key="2">
    <citation type="submission" date="2022-06" db="UniProtKB">
        <authorList>
            <consortium name="EnsemblMetazoa"/>
        </authorList>
    </citation>
    <scope>IDENTIFICATION</scope>
    <source>
        <strain evidence="2">DF5081</strain>
    </source>
</reference>
<dbReference type="Proteomes" id="UP000005237">
    <property type="component" value="Unassembled WGS sequence"/>
</dbReference>
<sequence>MACQQEAESDKKKADAAIEQQRIHAAAAEKADKEKDQTKKD</sequence>
<accession>A0A8R1EFY1</accession>
<dbReference type="EnsemblMetazoa" id="CJA33241.1">
    <property type="protein sequence ID" value="CJA33241.1"/>
    <property type="gene ID" value="WBGene00209088"/>
</dbReference>
<keyword evidence="3" id="KW-1185">Reference proteome</keyword>
<evidence type="ECO:0000313" key="3">
    <source>
        <dbReference type="Proteomes" id="UP000005237"/>
    </source>
</evidence>
<name>A0A8R1EFY1_CAEJA</name>
<evidence type="ECO:0000313" key="2">
    <source>
        <dbReference type="EnsemblMetazoa" id="CJA33241.1"/>
    </source>
</evidence>
<evidence type="ECO:0000256" key="1">
    <source>
        <dbReference type="SAM" id="MobiDB-lite"/>
    </source>
</evidence>
<feature type="compositionally biased region" description="Basic and acidic residues" evidence="1">
    <location>
        <begin position="27"/>
        <end position="41"/>
    </location>
</feature>